<dbReference type="AlphaFoldDB" id="A0A6J4LG78"/>
<organism evidence="2">
    <name type="scientific">uncultured Friedmanniella sp</name>
    <dbReference type="NCBI Taxonomy" id="335381"/>
    <lineage>
        <taxon>Bacteria</taxon>
        <taxon>Bacillati</taxon>
        <taxon>Actinomycetota</taxon>
        <taxon>Actinomycetes</taxon>
        <taxon>Propionibacteriales</taxon>
        <taxon>Nocardioidaceae</taxon>
        <taxon>Friedmanniella</taxon>
        <taxon>environmental samples</taxon>
    </lineage>
</organism>
<feature type="compositionally biased region" description="Low complexity" evidence="1">
    <location>
        <begin position="1"/>
        <end position="11"/>
    </location>
</feature>
<feature type="non-terminal residue" evidence="2">
    <location>
        <position position="28"/>
    </location>
</feature>
<protein>
    <submittedName>
        <fullName evidence="2">Uncharacterized protein</fullName>
    </submittedName>
</protein>
<evidence type="ECO:0000313" key="2">
    <source>
        <dbReference type="EMBL" id="CAA9329900.1"/>
    </source>
</evidence>
<dbReference type="EMBL" id="CADCTT010000342">
    <property type="protein sequence ID" value="CAA9329900.1"/>
    <property type="molecule type" value="Genomic_DNA"/>
</dbReference>
<evidence type="ECO:0000256" key="1">
    <source>
        <dbReference type="SAM" id="MobiDB-lite"/>
    </source>
</evidence>
<gene>
    <name evidence="2" type="ORF">AVDCRST_MAG61-2815</name>
</gene>
<feature type="region of interest" description="Disordered" evidence="1">
    <location>
        <begin position="1"/>
        <end position="28"/>
    </location>
</feature>
<accession>A0A6J4LG78</accession>
<reference evidence="2" key="1">
    <citation type="submission" date="2020-02" db="EMBL/GenBank/DDBJ databases">
        <authorList>
            <person name="Meier V. D."/>
        </authorList>
    </citation>
    <scope>NUCLEOTIDE SEQUENCE</scope>
    <source>
        <strain evidence="2">AVDCRST_MAG61</strain>
    </source>
</reference>
<sequence>GRRTGPGTRPGSPSPAVPIPPWLPSSTC</sequence>
<feature type="compositionally biased region" description="Pro residues" evidence="1">
    <location>
        <begin position="12"/>
        <end position="28"/>
    </location>
</feature>
<proteinExistence type="predicted"/>
<name>A0A6J4LG78_9ACTN</name>
<feature type="non-terminal residue" evidence="2">
    <location>
        <position position="1"/>
    </location>
</feature>